<dbReference type="STRING" id="43265.A0A545VVT2"/>
<accession>A0A545VVT2</accession>
<organism evidence="2 3">
    <name type="scientific">Cordyceps javanica</name>
    <dbReference type="NCBI Taxonomy" id="43265"/>
    <lineage>
        <taxon>Eukaryota</taxon>
        <taxon>Fungi</taxon>
        <taxon>Dikarya</taxon>
        <taxon>Ascomycota</taxon>
        <taxon>Pezizomycotina</taxon>
        <taxon>Sordariomycetes</taxon>
        <taxon>Hypocreomycetidae</taxon>
        <taxon>Hypocreales</taxon>
        <taxon>Cordycipitaceae</taxon>
        <taxon>Cordyceps</taxon>
    </lineage>
</organism>
<feature type="region of interest" description="Disordered" evidence="1">
    <location>
        <begin position="782"/>
        <end position="876"/>
    </location>
</feature>
<dbReference type="AlphaFoldDB" id="A0A545VVT2"/>
<comment type="caution">
    <text evidence="2">The sequence shown here is derived from an EMBL/GenBank/DDBJ whole genome shotgun (WGS) entry which is preliminary data.</text>
</comment>
<keyword evidence="3" id="KW-1185">Reference proteome</keyword>
<dbReference type="EMBL" id="SPUK01000008">
    <property type="protein sequence ID" value="TQV94969.1"/>
    <property type="molecule type" value="Genomic_DNA"/>
</dbReference>
<sequence>MYAGVTALFRARAIRLGVPRFSAAASSPKNRERQVQHCHALRSLHLSSSTARTTTAAAEPEDTEASTVVKAELSHTNLARNSEIRFAYRDRTPETEAAVNEMLGTAYIPPARRYPTPEATRLSLQRARRIARVRVGEEILARKGGKVRRRDAADTFGLLKNMTQPRGKKPAMHAMRIVLPKAWEFDVSKSKSVDYVEARTGLAARLRMTSDRENATAIVLRGQGPVLAKAADELIAVCKDVEIFKLGEVTSFDYAAQRLWPVIQDAEDGGSFVPPGQLENIWLHREQQYWVDSAYEKTPRPAQWTEASFDIFIRSLVYGRLKPGLTLPLYNYGTHTDGIRVRMIMEAFEDPAARSCITTPVLKMALQFMASHGGHRASAERLLSQAERWGVPLDTDAFNILLDCYVHKHDVRFFHKVLIKMRERCFYPNTRTWLHFLRLVQRDDTRLQVEAAMFDLGFFEDPGTRRGVGVITAGALAYQALRAGETLPAFLSKQVARFGPAWLTDDHAAATNAVLREFFLFHPTPAASKRYLDYRVLVDRVAEHGGKKAMGASTLNLVLEHCAQPHVRDWDTAFWALDRSSSDAVVERGAAAATYHHLINLCLGTRSATALGAVVFYAVKERALTVRAARTSVTGAMLGKVGGADGDGDDGSFWQVQPPRLLSRDMAAALRRTPAEAKSHALRTVETAIRDATAGYVPADRLVDVLRTARALDYGRHEAGLAGDKAGSQEIDPNGPALTIALAGVKDSDGNDDDVDASPRRRGEVRLDSAFDARRMVVYNQQHARPPWLEPRRKRNGGAARDEPAATSSQAGQLVPSSSTTSTSSSSSSSPATPTAEAAAAAAAANDTATDATKEQGGEKRISGSHPLVQYLNSLQ</sequence>
<feature type="compositionally biased region" description="Basic and acidic residues" evidence="1">
    <location>
        <begin position="757"/>
        <end position="767"/>
    </location>
</feature>
<evidence type="ECO:0000313" key="2">
    <source>
        <dbReference type="EMBL" id="TQV94969.1"/>
    </source>
</evidence>
<feature type="compositionally biased region" description="Low complexity" evidence="1">
    <location>
        <begin position="817"/>
        <end position="851"/>
    </location>
</feature>
<dbReference type="Proteomes" id="UP000315783">
    <property type="component" value="Unassembled WGS sequence"/>
</dbReference>
<reference evidence="2 3" key="1">
    <citation type="journal article" date="2019" name="Appl. Microbiol. Biotechnol.">
        <title>Genome sequence of Isaria javanica and comparative genome analysis insights into family S53 peptidase evolution in fungal entomopathogens.</title>
        <authorList>
            <person name="Lin R."/>
            <person name="Zhang X."/>
            <person name="Xin B."/>
            <person name="Zou M."/>
            <person name="Gao Y."/>
            <person name="Qin F."/>
            <person name="Hu Q."/>
            <person name="Xie B."/>
            <person name="Cheng X."/>
        </authorList>
    </citation>
    <scope>NUCLEOTIDE SEQUENCE [LARGE SCALE GENOMIC DNA]</scope>
    <source>
        <strain evidence="2 3">IJ1G</strain>
    </source>
</reference>
<dbReference type="OrthoDB" id="185373at2759"/>
<evidence type="ECO:0000256" key="1">
    <source>
        <dbReference type="SAM" id="MobiDB-lite"/>
    </source>
</evidence>
<feature type="region of interest" description="Disordered" evidence="1">
    <location>
        <begin position="744"/>
        <end position="767"/>
    </location>
</feature>
<gene>
    <name evidence="2" type="ORF">IF1G_05956</name>
</gene>
<proteinExistence type="predicted"/>
<protein>
    <submittedName>
        <fullName evidence="2">Pentatricopeptide repeat domain-containing protein</fullName>
    </submittedName>
</protein>
<dbReference type="Gene3D" id="1.25.40.10">
    <property type="entry name" value="Tetratricopeptide repeat domain"/>
    <property type="match status" value="1"/>
</dbReference>
<dbReference type="InterPro" id="IPR011990">
    <property type="entry name" value="TPR-like_helical_dom_sf"/>
</dbReference>
<name>A0A545VVT2_9HYPO</name>
<feature type="compositionally biased region" description="Polar residues" evidence="1">
    <location>
        <begin position="806"/>
        <end position="816"/>
    </location>
</feature>
<feature type="compositionally biased region" description="Basic and acidic residues" evidence="1">
    <location>
        <begin position="852"/>
        <end position="862"/>
    </location>
</feature>
<evidence type="ECO:0000313" key="3">
    <source>
        <dbReference type="Proteomes" id="UP000315783"/>
    </source>
</evidence>